<reference evidence="1" key="1">
    <citation type="submission" date="2022-06" db="EMBL/GenBank/DDBJ databases">
        <authorList>
            <consortium name="SYNGENTA / RWTH Aachen University"/>
        </authorList>
    </citation>
    <scope>NUCLEOTIDE SEQUENCE</scope>
</reference>
<evidence type="ECO:0008006" key="3">
    <source>
        <dbReference type="Google" id="ProtNLM"/>
    </source>
</evidence>
<protein>
    <recommendedName>
        <fullName evidence="3">Retrotransposon hot spot (RHS) protein</fullName>
    </recommendedName>
</protein>
<keyword evidence="2" id="KW-1185">Reference proteome</keyword>
<comment type="caution">
    <text evidence="1">The sequence shown here is derived from an EMBL/GenBank/DDBJ whole genome shotgun (WGS) entry which is preliminary data.</text>
</comment>
<organism evidence="1 2">
    <name type="scientific">Phakopsora pachyrhizi</name>
    <name type="common">Asian soybean rust disease fungus</name>
    <dbReference type="NCBI Taxonomy" id="170000"/>
    <lineage>
        <taxon>Eukaryota</taxon>
        <taxon>Fungi</taxon>
        <taxon>Dikarya</taxon>
        <taxon>Basidiomycota</taxon>
        <taxon>Pucciniomycotina</taxon>
        <taxon>Pucciniomycetes</taxon>
        <taxon>Pucciniales</taxon>
        <taxon>Phakopsoraceae</taxon>
        <taxon>Phakopsora</taxon>
    </lineage>
</organism>
<accession>A0AAV0BV01</accession>
<gene>
    <name evidence="1" type="ORF">PPACK8108_LOCUS25389</name>
</gene>
<dbReference type="EMBL" id="CALTRL010006205">
    <property type="protein sequence ID" value="CAH7690139.1"/>
    <property type="molecule type" value="Genomic_DNA"/>
</dbReference>
<sequence length="176" mass="20203">MSGLGGTEAGPAGTSRSEATIRKVVKIPKEEELIFDGKGLHQFLDLFEMVAVNEGAEDYDKVKQVKFFYKGRDLKEEVMEMEGWRELYWGKLVKEMKARLGRYRSAPRYTIQELWTAVDGWEKKGGVSSKGDYKEMRHALSSGGLFPRSCRRWPKSGSSRGRRWWRIGQVGTHRPL</sequence>
<evidence type="ECO:0000313" key="1">
    <source>
        <dbReference type="EMBL" id="CAH7690139.1"/>
    </source>
</evidence>
<evidence type="ECO:0000313" key="2">
    <source>
        <dbReference type="Proteomes" id="UP001153365"/>
    </source>
</evidence>
<dbReference type="AlphaFoldDB" id="A0AAV0BV01"/>
<proteinExistence type="predicted"/>
<dbReference type="Proteomes" id="UP001153365">
    <property type="component" value="Unassembled WGS sequence"/>
</dbReference>
<name>A0AAV0BV01_PHAPC</name>